<feature type="region of interest" description="Disordered" evidence="1">
    <location>
        <begin position="28"/>
        <end position="47"/>
    </location>
</feature>
<proteinExistence type="predicted"/>
<evidence type="ECO:0000313" key="3">
    <source>
        <dbReference type="Proteomes" id="UP000887159"/>
    </source>
</evidence>
<reference evidence="2" key="1">
    <citation type="submission" date="2020-08" db="EMBL/GenBank/DDBJ databases">
        <title>Multicomponent nature underlies the extraordinary mechanical properties of spider dragline silk.</title>
        <authorList>
            <person name="Kono N."/>
            <person name="Nakamura H."/>
            <person name="Mori M."/>
            <person name="Yoshida Y."/>
            <person name="Ohtoshi R."/>
            <person name="Malay A.D."/>
            <person name="Moran D.A.P."/>
            <person name="Tomita M."/>
            <person name="Numata K."/>
            <person name="Arakawa K."/>
        </authorList>
    </citation>
    <scope>NUCLEOTIDE SEQUENCE</scope>
</reference>
<sequence>MIFDYIGMASIKSLGEVTFQTIPGNGLPLREKGGKRGKNRKKELNGKEENGVKVESFVVYGSDFRRRALEMRNVENSSGIIVLFLYGKKSTLSCCHRASINS</sequence>
<evidence type="ECO:0000256" key="1">
    <source>
        <dbReference type="SAM" id="MobiDB-lite"/>
    </source>
</evidence>
<organism evidence="2 3">
    <name type="scientific">Trichonephila clavipes</name>
    <name type="common">Golden silk orbweaver</name>
    <name type="synonym">Nephila clavipes</name>
    <dbReference type="NCBI Taxonomy" id="2585209"/>
    <lineage>
        <taxon>Eukaryota</taxon>
        <taxon>Metazoa</taxon>
        <taxon>Ecdysozoa</taxon>
        <taxon>Arthropoda</taxon>
        <taxon>Chelicerata</taxon>
        <taxon>Arachnida</taxon>
        <taxon>Araneae</taxon>
        <taxon>Araneomorphae</taxon>
        <taxon>Entelegynae</taxon>
        <taxon>Araneoidea</taxon>
        <taxon>Nephilidae</taxon>
        <taxon>Trichonephila</taxon>
    </lineage>
</organism>
<name>A0A8X6VDX8_TRICX</name>
<dbReference type="AlphaFoldDB" id="A0A8X6VDX8"/>
<accession>A0A8X6VDX8</accession>
<dbReference type="EMBL" id="BMAU01021233">
    <property type="protein sequence ID" value="GFY02570.1"/>
    <property type="molecule type" value="Genomic_DNA"/>
</dbReference>
<protein>
    <submittedName>
        <fullName evidence="2">Uncharacterized protein</fullName>
    </submittedName>
</protein>
<comment type="caution">
    <text evidence="2">The sequence shown here is derived from an EMBL/GenBank/DDBJ whole genome shotgun (WGS) entry which is preliminary data.</text>
</comment>
<keyword evidence="3" id="KW-1185">Reference proteome</keyword>
<gene>
    <name evidence="2" type="ORF">TNCV_3504501</name>
</gene>
<evidence type="ECO:0000313" key="2">
    <source>
        <dbReference type="EMBL" id="GFY02570.1"/>
    </source>
</evidence>
<dbReference type="Proteomes" id="UP000887159">
    <property type="component" value="Unassembled WGS sequence"/>
</dbReference>